<evidence type="ECO:0008006" key="4">
    <source>
        <dbReference type="Google" id="ProtNLM"/>
    </source>
</evidence>
<keyword evidence="1" id="KW-0732">Signal</keyword>
<organism evidence="2 3">
    <name type="scientific">Fulvivirga sediminis</name>
    <dbReference type="NCBI Taxonomy" id="2803949"/>
    <lineage>
        <taxon>Bacteria</taxon>
        <taxon>Pseudomonadati</taxon>
        <taxon>Bacteroidota</taxon>
        <taxon>Cytophagia</taxon>
        <taxon>Cytophagales</taxon>
        <taxon>Fulvivirgaceae</taxon>
        <taxon>Fulvivirga</taxon>
    </lineage>
</organism>
<sequence>MRKLTKHLIICLLVAFVVACSDDDDFSGPYRVNIDGSPSVAPYSKATYSLGDVNNPGEFTWTLAGSADIVGATKGSSIEVSFKEVGTVVLTVTNGVETGTFAIAVAGPDAGVEVKFSKEHKYGVLKEGVSDTIFFEFASPIMKDSVMFSTLNEEDTTDFNEGEPFLNATLGDVQLLPKSEKVYFGIFTAGSGNGTPEILIRKIVNTEEYGGARVDTVYVRGYEVDNIEPIAHLSFSPGYVSDIDSVSSKLTAEFTEEIKPAGIKKEKDKDGNDVEYPYILVELTSGVNTLRVDTLWQGATVKTYEKQLSFYKTGLADGEIEAELLNIEDLGGNKLDQQITDMPLMLDNTKPTINATAVSVAGTVVRVSAAIGDVSGGTIYYAILPSDQPAISKIGDFGSGVANGSGMISVEESVSIATGDYVIYYIAQDSAGNISDVTSEAFTVN</sequence>
<dbReference type="EMBL" id="JAESIY010000001">
    <property type="protein sequence ID" value="MBL3654796.1"/>
    <property type="molecule type" value="Genomic_DNA"/>
</dbReference>
<dbReference type="RefSeq" id="WP_202241919.1">
    <property type="nucleotide sequence ID" value="NZ_JAESIY010000001.1"/>
</dbReference>
<protein>
    <recommendedName>
        <fullName evidence="4">DUF5017 domain-containing protein</fullName>
    </recommendedName>
</protein>
<name>A0A937F4D8_9BACT</name>
<gene>
    <name evidence="2" type="ORF">JL102_01540</name>
</gene>
<evidence type="ECO:0000256" key="1">
    <source>
        <dbReference type="SAM" id="SignalP"/>
    </source>
</evidence>
<reference evidence="2" key="1">
    <citation type="submission" date="2021-01" db="EMBL/GenBank/DDBJ databases">
        <title>Fulvivirga kasyanovii gen. nov., sp nov., a novel member of the phylum Bacteroidetes isolated from seawater in a mussel farm.</title>
        <authorList>
            <person name="Zhao L.-H."/>
            <person name="Wang Z.-J."/>
        </authorList>
    </citation>
    <scope>NUCLEOTIDE SEQUENCE</scope>
    <source>
        <strain evidence="2">2943</strain>
    </source>
</reference>
<evidence type="ECO:0000313" key="2">
    <source>
        <dbReference type="EMBL" id="MBL3654796.1"/>
    </source>
</evidence>
<feature type="chain" id="PRO_5038117697" description="DUF5017 domain-containing protein" evidence="1">
    <location>
        <begin position="20"/>
        <end position="445"/>
    </location>
</feature>
<dbReference type="Proteomes" id="UP000659388">
    <property type="component" value="Unassembled WGS sequence"/>
</dbReference>
<comment type="caution">
    <text evidence="2">The sequence shown here is derived from an EMBL/GenBank/DDBJ whole genome shotgun (WGS) entry which is preliminary data.</text>
</comment>
<accession>A0A937F4D8</accession>
<dbReference type="AlphaFoldDB" id="A0A937F4D8"/>
<keyword evidence="3" id="KW-1185">Reference proteome</keyword>
<dbReference type="PROSITE" id="PS51257">
    <property type="entry name" value="PROKAR_LIPOPROTEIN"/>
    <property type="match status" value="1"/>
</dbReference>
<evidence type="ECO:0000313" key="3">
    <source>
        <dbReference type="Proteomes" id="UP000659388"/>
    </source>
</evidence>
<proteinExistence type="predicted"/>
<feature type="signal peptide" evidence="1">
    <location>
        <begin position="1"/>
        <end position="19"/>
    </location>
</feature>